<organism evidence="2 3">
    <name type="scientific">Thermospira aquatica</name>
    <dbReference type="NCBI Taxonomy" id="2828656"/>
    <lineage>
        <taxon>Bacteria</taxon>
        <taxon>Pseudomonadati</taxon>
        <taxon>Spirochaetota</taxon>
        <taxon>Spirochaetia</taxon>
        <taxon>Brevinematales</taxon>
        <taxon>Thermospiraceae</taxon>
        <taxon>Thermospira</taxon>
    </lineage>
</organism>
<dbReference type="RefSeq" id="WP_271435275.1">
    <property type="nucleotide sequence ID" value="NZ_CP073355.1"/>
</dbReference>
<keyword evidence="1" id="KW-0472">Membrane</keyword>
<sequence>MKESSVSVFWTNLLWLNLKRFRKMWFWRFLLVVVNSGILFVLGRLSSPIIWWVLLGVFVFFQLIVVNLKTHLEARSTVVLLRSLGASRFFLIVNMFFEFLLPYVVGFFVATFVLMVMRNTTLTAMGKNIQGFFFASGVGFLLLVIVIPIAVLVQVYHQERYLKEL</sequence>
<evidence type="ECO:0000256" key="1">
    <source>
        <dbReference type="SAM" id="Phobius"/>
    </source>
</evidence>
<proteinExistence type="predicted"/>
<feature type="transmembrane region" description="Helical" evidence="1">
    <location>
        <begin position="25"/>
        <end position="43"/>
    </location>
</feature>
<feature type="transmembrane region" description="Helical" evidence="1">
    <location>
        <begin position="129"/>
        <end position="153"/>
    </location>
</feature>
<reference evidence="2" key="2">
    <citation type="submission" date="2022-06" db="EMBL/GenBank/DDBJ databases">
        <title>Thermospira aquatica gen. nov., sp. nov.</title>
        <authorList>
            <person name="Ben Ali Gam Z."/>
            <person name="Labat M."/>
        </authorList>
    </citation>
    <scope>NUCLEOTIDE SEQUENCE</scope>
    <source>
        <strain evidence="2">F1F22</strain>
    </source>
</reference>
<dbReference type="AlphaFoldDB" id="A0AAX3BD31"/>
<feature type="transmembrane region" description="Helical" evidence="1">
    <location>
        <begin position="89"/>
        <end position="117"/>
    </location>
</feature>
<evidence type="ECO:0008006" key="4">
    <source>
        <dbReference type="Google" id="ProtNLM"/>
    </source>
</evidence>
<dbReference type="Proteomes" id="UP001056539">
    <property type="component" value="Chromosome"/>
</dbReference>
<gene>
    <name evidence="2" type="ORF">KDW03_11790</name>
</gene>
<dbReference type="KEGG" id="taqu:KDW03_11790"/>
<name>A0AAX3BD31_9SPIR</name>
<evidence type="ECO:0000313" key="2">
    <source>
        <dbReference type="EMBL" id="URA10144.1"/>
    </source>
</evidence>
<accession>A0AAX3BD31</accession>
<keyword evidence="3" id="KW-1185">Reference proteome</keyword>
<keyword evidence="1" id="KW-1133">Transmembrane helix</keyword>
<feature type="transmembrane region" description="Helical" evidence="1">
    <location>
        <begin position="49"/>
        <end position="68"/>
    </location>
</feature>
<dbReference type="EMBL" id="CP073355">
    <property type="protein sequence ID" value="URA10144.1"/>
    <property type="molecule type" value="Genomic_DNA"/>
</dbReference>
<evidence type="ECO:0000313" key="3">
    <source>
        <dbReference type="Proteomes" id="UP001056539"/>
    </source>
</evidence>
<keyword evidence="1" id="KW-0812">Transmembrane</keyword>
<protein>
    <recommendedName>
        <fullName evidence="4">FtsX-like permease family protein</fullName>
    </recommendedName>
</protein>
<reference evidence="2" key="1">
    <citation type="submission" date="2021-04" db="EMBL/GenBank/DDBJ databases">
        <authorList>
            <person name="Postec A."/>
        </authorList>
    </citation>
    <scope>NUCLEOTIDE SEQUENCE</scope>
    <source>
        <strain evidence="2">F1F22</strain>
    </source>
</reference>